<dbReference type="PATRIC" id="fig|128780.6.peg.3342"/>
<dbReference type="InterPro" id="IPR026364">
    <property type="entry name" value="Ax21"/>
</dbReference>
<evidence type="ECO:0000256" key="1">
    <source>
        <dbReference type="SAM" id="SignalP"/>
    </source>
</evidence>
<evidence type="ECO:0000313" key="3">
    <source>
        <dbReference type="Proteomes" id="UP000061010"/>
    </source>
</evidence>
<keyword evidence="3" id="KW-1185">Reference proteome</keyword>
<reference evidence="2 3" key="1">
    <citation type="journal article" date="2015" name="Genome Announc.">
        <title>Complete Genome Sequencing of Stenotrophomonas acidaminiphila ZAC14D2_NAIMI4_2, a Multidrug-Resistant Strain Isolated from Sediments of a Polluted River in Mexico, Uncovers New Antibiotic Resistance Genes and a Novel Class-II Lasso Peptide Biosynthesis Gene Cluster.</title>
        <authorList>
            <person name="Vinuesa P."/>
            <person name="Ochoa-Sanchez L.E."/>
        </authorList>
    </citation>
    <scope>NUCLEOTIDE SEQUENCE [LARGE SCALE GENOMIC DNA]</scope>
    <source>
        <strain evidence="2 3">ZAC14D2_NAIMI4_2</strain>
    </source>
</reference>
<dbReference type="Gene3D" id="2.40.160.10">
    <property type="entry name" value="Porin"/>
    <property type="match status" value="1"/>
</dbReference>
<dbReference type="OrthoDB" id="5974338at2"/>
<proteinExistence type="predicted"/>
<gene>
    <name evidence="2" type="ORF">AOT14_33050</name>
</gene>
<name>A0A0S1B3L7_9GAMM</name>
<dbReference type="NCBIfam" id="TIGR04273">
    <property type="entry name" value="Y_sulf_Ax21"/>
    <property type="match status" value="1"/>
</dbReference>
<dbReference type="SUPFAM" id="SSF56935">
    <property type="entry name" value="Porins"/>
    <property type="match status" value="1"/>
</dbReference>
<dbReference type="NCBIfam" id="NF041455">
    <property type="entry name" value="DSF_Ax21"/>
    <property type="match status" value="1"/>
</dbReference>
<sequence precursor="true">MKTSLIALALAAALPFAASAADTLSYNYVEGDYVKTDISGPDADGWALKGSWAFHPNFHVFGDFTQQEIDHSNARFDQWRVGAGYNRAIAPGTDLVARVAYQKFDPHHSRLDLDGYNAEVGLRNAFGEHVEVYAFAGYQDYTRTHGVNPDGAFYGRLGGQVKLNRNWGINGDLKMDRHGDKEWSVGPRFSW</sequence>
<feature type="signal peptide" evidence="1">
    <location>
        <begin position="1"/>
        <end position="20"/>
    </location>
</feature>
<dbReference type="KEGG" id="sacz:AOT14_33050"/>
<accession>A0A0S1B3L7</accession>
<dbReference type="InterPro" id="IPR023614">
    <property type="entry name" value="Porin_dom_sf"/>
</dbReference>
<dbReference type="AlphaFoldDB" id="A0A0S1B3L7"/>
<protein>
    <submittedName>
        <fullName evidence="2">Exported protein</fullName>
    </submittedName>
</protein>
<dbReference type="RefSeq" id="WP_054667915.1">
    <property type="nucleotide sequence ID" value="NZ_JAMHDZ010000004.1"/>
</dbReference>
<organism evidence="2 3">
    <name type="scientific">Stenotrophomonas acidaminiphila</name>
    <dbReference type="NCBI Taxonomy" id="128780"/>
    <lineage>
        <taxon>Bacteria</taxon>
        <taxon>Pseudomonadati</taxon>
        <taxon>Pseudomonadota</taxon>
        <taxon>Gammaproteobacteria</taxon>
        <taxon>Lysobacterales</taxon>
        <taxon>Lysobacteraceae</taxon>
        <taxon>Stenotrophomonas</taxon>
    </lineage>
</organism>
<evidence type="ECO:0000313" key="2">
    <source>
        <dbReference type="EMBL" id="ALJ29645.1"/>
    </source>
</evidence>
<keyword evidence="1" id="KW-0732">Signal</keyword>
<dbReference type="EMBL" id="CP012900">
    <property type="protein sequence ID" value="ALJ29645.1"/>
    <property type="molecule type" value="Genomic_DNA"/>
</dbReference>
<dbReference type="Proteomes" id="UP000061010">
    <property type="component" value="Chromosome"/>
</dbReference>
<feature type="chain" id="PRO_5006588644" evidence="1">
    <location>
        <begin position="21"/>
        <end position="191"/>
    </location>
</feature>